<organism evidence="2 3">
    <name type="scientific">Pseudooceanicola algae</name>
    <dbReference type="NCBI Taxonomy" id="1537215"/>
    <lineage>
        <taxon>Bacteria</taxon>
        <taxon>Pseudomonadati</taxon>
        <taxon>Pseudomonadota</taxon>
        <taxon>Alphaproteobacteria</taxon>
        <taxon>Rhodobacterales</taxon>
        <taxon>Paracoccaceae</taxon>
        <taxon>Pseudooceanicola</taxon>
    </lineage>
</organism>
<dbReference type="EMBL" id="CP060439">
    <property type="protein sequence ID" value="QPM92567.1"/>
    <property type="molecule type" value="Genomic_DNA"/>
</dbReference>
<evidence type="ECO:0000313" key="3">
    <source>
        <dbReference type="Proteomes" id="UP000283786"/>
    </source>
</evidence>
<dbReference type="KEGG" id="palw:PSAL_038310"/>
<evidence type="ECO:0000313" key="2">
    <source>
        <dbReference type="EMBL" id="QPM92567.1"/>
    </source>
</evidence>
<dbReference type="RefSeq" id="WP_119840366.1">
    <property type="nucleotide sequence ID" value="NZ_CP060439.1"/>
</dbReference>
<dbReference type="CDD" id="cd00144">
    <property type="entry name" value="MPP_PPP_family"/>
    <property type="match status" value="1"/>
</dbReference>
<dbReference type="SUPFAM" id="SSF56300">
    <property type="entry name" value="Metallo-dependent phosphatases"/>
    <property type="match status" value="1"/>
</dbReference>
<dbReference type="InterPro" id="IPR004843">
    <property type="entry name" value="Calcineurin-like_PHP"/>
</dbReference>
<dbReference type="GO" id="GO:0005737">
    <property type="term" value="C:cytoplasm"/>
    <property type="evidence" value="ECO:0007669"/>
    <property type="project" value="TreeGrafter"/>
</dbReference>
<name>A0A418SD83_9RHOB</name>
<dbReference type="AlphaFoldDB" id="A0A418SD83"/>
<feature type="domain" description="Calcineurin-like phosphoesterase" evidence="1">
    <location>
        <begin position="27"/>
        <end position="223"/>
    </location>
</feature>
<keyword evidence="3" id="KW-1185">Reference proteome</keyword>
<dbReference type="InterPro" id="IPR050126">
    <property type="entry name" value="Ap4A_hydrolase"/>
</dbReference>
<dbReference type="GO" id="GO:0008803">
    <property type="term" value="F:bis(5'-nucleosyl)-tetraphosphatase (symmetrical) activity"/>
    <property type="evidence" value="ECO:0007669"/>
    <property type="project" value="TreeGrafter"/>
</dbReference>
<reference evidence="2 3" key="1">
    <citation type="submission" date="2020-08" db="EMBL/GenBank/DDBJ databases">
        <title>Genome sequence of Rhodobacteraceae bacterium Lw-13e.</title>
        <authorList>
            <person name="Poehlein A."/>
            <person name="Wolter L."/>
            <person name="Daniel R."/>
            <person name="Brinkhoff T."/>
        </authorList>
    </citation>
    <scope>NUCLEOTIDE SEQUENCE [LARGE SCALE GENOMIC DNA]</scope>
    <source>
        <strain evidence="2 3">Lw-13e</strain>
        <plasmid evidence="2 3">p49</plasmid>
    </source>
</reference>
<accession>A0A418SD83</accession>
<dbReference type="PANTHER" id="PTHR42850:SF4">
    <property type="entry name" value="ZINC-DEPENDENT ENDOPOLYPHOSPHATASE"/>
    <property type="match status" value="1"/>
</dbReference>
<gene>
    <name evidence="2" type="ORF">PSAL_038310</name>
</gene>
<proteinExistence type="predicted"/>
<geneLocation type="plasmid" evidence="2 3">
    <name>p49</name>
</geneLocation>
<dbReference type="GO" id="GO:0016791">
    <property type="term" value="F:phosphatase activity"/>
    <property type="evidence" value="ECO:0007669"/>
    <property type="project" value="TreeGrafter"/>
</dbReference>
<dbReference type="PANTHER" id="PTHR42850">
    <property type="entry name" value="METALLOPHOSPHOESTERASE"/>
    <property type="match status" value="1"/>
</dbReference>
<sequence length="262" mass="28889">MRFLRRLLARPTPLSFDAPRAPDRAFCAIGDIHGRDDLLERMLERLGQTLPEDAPMIFVGDYIDRGEKSAQVLRQLHALQTGPTSGDPSGATPREVICLMGNHERMMLDFLDSPARHGPRWNRYGGLQTMASFGLGFVSDNAGEEAWIKQRDQLRTALGPDLESWLTKLPLHWSSGNVTVVHAAADPALPIPEQSSQTLLWGHEAFETTPRGDGQWIVHGHTIVDMPHETAGRIAVDTGAYATGRLTAALLRPDGMLDFLQA</sequence>
<evidence type="ECO:0000259" key="1">
    <source>
        <dbReference type="Pfam" id="PF00149"/>
    </source>
</evidence>
<dbReference type="Gene3D" id="3.60.21.10">
    <property type="match status" value="1"/>
</dbReference>
<dbReference type="OrthoDB" id="9807890at2"/>
<keyword evidence="2" id="KW-0614">Plasmid</keyword>
<dbReference type="GO" id="GO:0110154">
    <property type="term" value="P:RNA decapping"/>
    <property type="evidence" value="ECO:0007669"/>
    <property type="project" value="TreeGrafter"/>
</dbReference>
<dbReference type="InterPro" id="IPR029052">
    <property type="entry name" value="Metallo-depent_PP-like"/>
</dbReference>
<dbReference type="Proteomes" id="UP000283786">
    <property type="component" value="Plasmid p49"/>
</dbReference>
<protein>
    <recommendedName>
        <fullName evidence="1">Calcineurin-like phosphoesterase domain-containing protein</fullName>
    </recommendedName>
</protein>
<dbReference type="Pfam" id="PF00149">
    <property type="entry name" value="Metallophos"/>
    <property type="match status" value="1"/>
</dbReference>